<accession>A0AA38LH32</accession>
<protein>
    <submittedName>
        <fullName evidence="1">Uncharacterized protein</fullName>
    </submittedName>
</protein>
<evidence type="ECO:0000313" key="2">
    <source>
        <dbReference type="Proteomes" id="UP000824469"/>
    </source>
</evidence>
<dbReference type="AlphaFoldDB" id="A0AA38LH32"/>
<feature type="non-terminal residue" evidence="1">
    <location>
        <position position="1"/>
    </location>
</feature>
<feature type="non-terminal residue" evidence="1">
    <location>
        <position position="51"/>
    </location>
</feature>
<dbReference type="Proteomes" id="UP000824469">
    <property type="component" value="Unassembled WGS sequence"/>
</dbReference>
<sequence>VPLLLKPMEEAEVKPKVVEAIVQVGEGVTPNPKEEEYIPDVEEDHIISEAP</sequence>
<keyword evidence="2" id="KW-1185">Reference proteome</keyword>
<gene>
    <name evidence="1" type="ORF">KI387_004272</name>
</gene>
<proteinExistence type="predicted"/>
<dbReference type="EMBL" id="JAHRHJ020000002">
    <property type="protein sequence ID" value="KAH9324094.1"/>
    <property type="molecule type" value="Genomic_DNA"/>
</dbReference>
<name>A0AA38LH32_TAXCH</name>
<comment type="caution">
    <text evidence="1">The sequence shown here is derived from an EMBL/GenBank/DDBJ whole genome shotgun (WGS) entry which is preliminary data.</text>
</comment>
<organism evidence="1 2">
    <name type="scientific">Taxus chinensis</name>
    <name type="common">Chinese yew</name>
    <name type="synonym">Taxus wallichiana var. chinensis</name>
    <dbReference type="NCBI Taxonomy" id="29808"/>
    <lineage>
        <taxon>Eukaryota</taxon>
        <taxon>Viridiplantae</taxon>
        <taxon>Streptophyta</taxon>
        <taxon>Embryophyta</taxon>
        <taxon>Tracheophyta</taxon>
        <taxon>Spermatophyta</taxon>
        <taxon>Pinopsida</taxon>
        <taxon>Pinidae</taxon>
        <taxon>Conifers II</taxon>
        <taxon>Cupressales</taxon>
        <taxon>Taxaceae</taxon>
        <taxon>Taxus</taxon>
    </lineage>
</organism>
<reference evidence="1 2" key="1">
    <citation type="journal article" date="2021" name="Nat. Plants">
        <title>The Taxus genome provides insights into paclitaxel biosynthesis.</title>
        <authorList>
            <person name="Xiong X."/>
            <person name="Gou J."/>
            <person name="Liao Q."/>
            <person name="Li Y."/>
            <person name="Zhou Q."/>
            <person name="Bi G."/>
            <person name="Li C."/>
            <person name="Du R."/>
            <person name="Wang X."/>
            <person name="Sun T."/>
            <person name="Guo L."/>
            <person name="Liang H."/>
            <person name="Lu P."/>
            <person name="Wu Y."/>
            <person name="Zhang Z."/>
            <person name="Ro D.K."/>
            <person name="Shang Y."/>
            <person name="Huang S."/>
            <person name="Yan J."/>
        </authorList>
    </citation>
    <scope>NUCLEOTIDE SEQUENCE [LARGE SCALE GENOMIC DNA]</scope>
    <source>
        <strain evidence="1">Ta-2019</strain>
    </source>
</reference>
<evidence type="ECO:0000313" key="1">
    <source>
        <dbReference type="EMBL" id="KAH9324094.1"/>
    </source>
</evidence>